<evidence type="ECO:0000313" key="1">
    <source>
        <dbReference type="EMBL" id="CAM9804361.1"/>
    </source>
</evidence>
<proteinExistence type="predicted"/>
<name>A0AC59YLW3_RANTA</name>
<reference evidence="1" key="1">
    <citation type="submission" date="2023-05" db="EMBL/GenBank/DDBJ databases">
        <authorList>
            <consortium name="ELIXIR-Norway"/>
        </authorList>
    </citation>
    <scope>NUCLEOTIDE SEQUENCE</scope>
</reference>
<dbReference type="Proteomes" id="UP001162501">
    <property type="component" value="Chromosome 18"/>
</dbReference>
<accession>A0AC59YLW3</accession>
<gene>
    <name evidence="1" type="ORF">MRATA1EN22A_LOCUS7688</name>
</gene>
<evidence type="ECO:0000313" key="2">
    <source>
        <dbReference type="Proteomes" id="UP001162501"/>
    </source>
</evidence>
<protein>
    <submittedName>
        <fullName evidence="1">Uncharacterized protein</fullName>
    </submittedName>
</protein>
<reference evidence="1" key="2">
    <citation type="submission" date="2025-03" db="EMBL/GenBank/DDBJ databases">
        <authorList>
            <consortium name="ELIXIR-Norway"/>
            <consortium name="Elixir Norway"/>
        </authorList>
    </citation>
    <scope>NUCLEOTIDE SEQUENCE</scope>
</reference>
<dbReference type="EMBL" id="OX596102">
    <property type="protein sequence ID" value="CAM9804361.1"/>
    <property type="molecule type" value="Genomic_DNA"/>
</dbReference>
<organism evidence="1 2">
    <name type="scientific">Rangifer tarandus platyrhynchus</name>
    <name type="common">Svalbard reindeer</name>
    <dbReference type="NCBI Taxonomy" id="3082113"/>
    <lineage>
        <taxon>Eukaryota</taxon>
        <taxon>Metazoa</taxon>
        <taxon>Chordata</taxon>
        <taxon>Craniata</taxon>
        <taxon>Vertebrata</taxon>
        <taxon>Euteleostomi</taxon>
        <taxon>Mammalia</taxon>
        <taxon>Eutheria</taxon>
        <taxon>Laurasiatheria</taxon>
        <taxon>Artiodactyla</taxon>
        <taxon>Ruminantia</taxon>
        <taxon>Pecora</taxon>
        <taxon>Cervidae</taxon>
        <taxon>Odocoileinae</taxon>
        <taxon>Rangifer</taxon>
    </lineage>
</organism>
<sequence>MRQLFPALARGVSRSRVLAGFPRAARPAQALAAHASWAGGVSPLAAYQSECDPHSPEVESSDQFEINNLERG</sequence>